<sequence>MIGLFLICAQAAAEPPPVPNIVFDLKGSDRTEGHPATSGDDIVVTARSGENPARLGAVLPTEIGPLLPPAALNLGGGAILQSYVKVHPRESVPEMHISIRIPF</sequence>
<proteinExistence type="predicted"/>
<gene>
    <name evidence="1" type="ORF">FJQ54_12880</name>
</gene>
<evidence type="ECO:0000313" key="2">
    <source>
        <dbReference type="Proteomes" id="UP000319897"/>
    </source>
</evidence>
<dbReference type="Proteomes" id="UP000319897">
    <property type="component" value="Unassembled WGS sequence"/>
</dbReference>
<evidence type="ECO:0000313" key="1">
    <source>
        <dbReference type="EMBL" id="TPE59817.1"/>
    </source>
</evidence>
<comment type="caution">
    <text evidence="1">The sequence shown here is derived from an EMBL/GenBank/DDBJ whole genome shotgun (WGS) entry which is preliminary data.</text>
</comment>
<dbReference type="EMBL" id="VFSU01000029">
    <property type="protein sequence ID" value="TPE59817.1"/>
    <property type="molecule type" value="Genomic_DNA"/>
</dbReference>
<reference evidence="1 2" key="1">
    <citation type="submission" date="2019-06" db="EMBL/GenBank/DDBJ databases">
        <authorList>
            <person name="Lee I."/>
            <person name="Jang G.I."/>
            <person name="Hwang C.Y."/>
        </authorList>
    </citation>
    <scope>NUCLEOTIDE SEQUENCE [LARGE SCALE GENOMIC DNA]</scope>
    <source>
        <strain evidence="1 2">PAMC 28131</strain>
    </source>
</reference>
<accession>A0A501XHP6</accession>
<name>A0A501XHP6_9SPHN</name>
<keyword evidence="2" id="KW-1185">Reference proteome</keyword>
<dbReference type="RefSeq" id="WP_140928826.1">
    <property type="nucleotide sequence ID" value="NZ_VFSU01000029.1"/>
</dbReference>
<organism evidence="1 2">
    <name type="scientific">Sandaracinobacter neustonicus</name>
    <dbReference type="NCBI Taxonomy" id="1715348"/>
    <lineage>
        <taxon>Bacteria</taxon>
        <taxon>Pseudomonadati</taxon>
        <taxon>Pseudomonadota</taxon>
        <taxon>Alphaproteobacteria</taxon>
        <taxon>Sphingomonadales</taxon>
        <taxon>Sphingosinicellaceae</taxon>
        <taxon>Sandaracinobacter</taxon>
    </lineage>
</organism>
<protein>
    <submittedName>
        <fullName evidence="1">Uncharacterized protein</fullName>
    </submittedName>
</protein>
<dbReference type="AlphaFoldDB" id="A0A501XHP6"/>